<name>A0A0F9ER78_9ZZZZ</name>
<sequence>MSIGKCECLNADVKTYLEGALIRYIRDIQKDVAEFAKAAREYKAINPELSNHYSRLVESQNTYIEKIQDAKGAIKELPICEAESGNPHNPGRLTVPEQHQLKIAKDTLRMPDAMVGVMGGPTKEQAREIIKKLESKK</sequence>
<proteinExistence type="predicted"/>
<dbReference type="EMBL" id="LAZR01035860">
    <property type="protein sequence ID" value="KKL26373.1"/>
    <property type="molecule type" value="Genomic_DNA"/>
</dbReference>
<gene>
    <name evidence="1" type="ORF">LCGC14_2395950</name>
</gene>
<comment type="caution">
    <text evidence="1">The sequence shown here is derived from an EMBL/GenBank/DDBJ whole genome shotgun (WGS) entry which is preliminary data.</text>
</comment>
<evidence type="ECO:0000313" key="1">
    <source>
        <dbReference type="EMBL" id="KKL26373.1"/>
    </source>
</evidence>
<dbReference type="AlphaFoldDB" id="A0A0F9ER78"/>
<organism evidence="1">
    <name type="scientific">marine sediment metagenome</name>
    <dbReference type="NCBI Taxonomy" id="412755"/>
    <lineage>
        <taxon>unclassified sequences</taxon>
        <taxon>metagenomes</taxon>
        <taxon>ecological metagenomes</taxon>
    </lineage>
</organism>
<accession>A0A0F9ER78</accession>
<reference evidence="1" key="1">
    <citation type="journal article" date="2015" name="Nature">
        <title>Complex archaea that bridge the gap between prokaryotes and eukaryotes.</title>
        <authorList>
            <person name="Spang A."/>
            <person name="Saw J.H."/>
            <person name="Jorgensen S.L."/>
            <person name="Zaremba-Niedzwiedzka K."/>
            <person name="Martijn J."/>
            <person name="Lind A.E."/>
            <person name="van Eijk R."/>
            <person name="Schleper C."/>
            <person name="Guy L."/>
            <person name="Ettema T.J."/>
        </authorList>
    </citation>
    <scope>NUCLEOTIDE SEQUENCE</scope>
</reference>
<protein>
    <submittedName>
        <fullName evidence="1">Uncharacterized protein</fullName>
    </submittedName>
</protein>